<dbReference type="InterPro" id="IPR004481">
    <property type="entry name" value="K/Na/Ca-exchanger"/>
</dbReference>
<comment type="subcellular location">
    <subcellularLocation>
        <location evidence="1">Membrane</location>
        <topology evidence="1">Multi-pass membrane protein</topology>
    </subcellularLocation>
</comment>
<evidence type="ECO:0000256" key="2">
    <source>
        <dbReference type="ARBA" id="ARBA00022692"/>
    </source>
</evidence>
<sequence length="315" mass="32637">MTALAVSLDIVAVLLAVVSLWYGSRSLVEGAVQIARRLGLSELVIGLTIVAAGTSMPEFVVTSDAALAGLGDIAVGNIVGSNIYNLAVVLGVVALFQRIPVDRAIVRRDGAVLFVTTVVALVFISDLTITRIEGGVLFAGLLAYLLVLARSSDATNVPSELTAAESPPLWREIAHIIGGLVLVIAGGHLLVTAASDLALFFGVPSWAIGATVVAAGTSTPELAVSLIAIRRGRIGVSLGNVLGSNALNILGALGIAALLRPLDVTPAAIDDTLWLLALSSGVLLLLWTGRSLSRLEGGLMMLTELIRWIGEFLLR</sequence>
<feature type="transmembrane region" description="Helical" evidence="5">
    <location>
        <begin position="43"/>
        <end position="62"/>
    </location>
</feature>
<evidence type="ECO:0000256" key="1">
    <source>
        <dbReference type="ARBA" id="ARBA00004141"/>
    </source>
</evidence>
<evidence type="ECO:0000259" key="6">
    <source>
        <dbReference type="Pfam" id="PF01699"/>
    </source>
</evidence>
<keyword evidence="8" id="KW-1185">Reference proteome</keyword>
<dbReference type="EMBL" id="JBHUDM010000002">
    <property type="protein sequence ID" value="MFD1641651.1"/>
    <property type="molecule type" value="Genomic_DNA"/>
</dbReference>
<dbReference type="InterPro" id="IPR004837">
    <property type="entry name" value="NaCa_Exmemb"/>
</dbReference>
<feature type="domain" description="Sodium/calcium exchanger membrane region" evidence="6">
    <location>
        <begin position="175"/>
        <end position="302"/>
    </location>
</feature>
<evidence type="ECO:0000256" key="4">
    <source>
        <dbReference type="ARBA" id="ARBA00023136"/>
    </source>
</evidence>
<comment type="caution">
    <text evidence="7">The sequence shown here is derived from an EMBL/GenBank/DDBJ whole genome shotgun (WGS) entry which is preliminary data.</text>
</comment>
<dbReference type="Proteomes" id="UP001597052">
    <property type="component" value="Unassembled WGS sequence"/>
</dbReference>
<dbReference type="Gene3D" id="6.10.280.80">
    <property type="entry name" value="NCX, peripheral helical region"/>
    <property type="match status" value="1"/>
</dbReference>
<keyword evidence="4 5" id="KW-0472">Membrane</keyword>
<proteinExistence type="predicted"/>
<feature type="domain" description="Sodium/calcium exchanger membrane region" evidence="6">
    <location>
        <begin position="10"/>
        <end position="148"/>
    </location>
</feature>
<dbReference type="PANTHER" id="PTHR10846">
    <property type="entry name" value="SODIUM/POTASSIUM/CALCIUM EXCHANGER"/>
    <property type="match status" value="1"/>
</dbReference>
<feature type="transmembrane region" description="Helical" evidence="5">
    <location>
        <begin position="111"/>
        <end position="129"/>
    </location>
</feature>
<dbReference type="AlphaFoldDB" id="A0ABD6D6Q1"/>
<evidence type="ECO:0000256" key="3">
    <source>
        <dbReference type="ARBA" id="ARBA00022989"/>
    </source>
</evidence>
<feature type="transmembrane region" description="Helical" evidence="5">
    <location>
        <begin position="206"/>
        <end position="229"/>
    </location>
</feature>
<dbReference type="Pfam" id="PF01699">
    <property type="entry name" value="Na_Ca_ex"/>
    <property type="match status" value="2"/>
</dbReference>
<dbReference type="NCBIfam" id="TIGR00367">
    <property type="entry name" value="calcium/sodium antiporter"/>
    <property type="match status" value="1"/>
</dbReference>
<feature type="transmembrane region" description="Helical" evidence="5">
    <location>
        <begin position="82"/>
        <end position="99"/>
    </location>
</feature>
<reference evidence="7 8" key="1">
    <citation type="journal article" date="2019" name="Int. J. Syst. Evol. Microbiol.">
        <title>The Global Catalogue of Microorganisms (GCM) 10K type strain sequencing project: providing services to taxonomists for standard genome sequencing and annotation.</title>
        <authorList>
            <consortium name="The Broad Institute Genomics Platform"/>
            <consortium name="The Broad Institute Genome Sequencing Center for Infectious Disease"/>
            <person name="Wu L."/>
            <person name="Ma J."/>
        </authorList>
    </citation>
    <scope>NUCLEOTIDE SEQUENCE [LARGE SCALE GENOMIC DNA]</scope>
    <source>
        <strain evidence="7 8">CGMCC 1.10593</strain>
    </source>
</reference>
<dbReference type="Gene3D" id="1.20.1420.30">
    <property type="entry name" value="NCX, central ion-binding region"/>
    <property type="match status" value="1"/>
</dbReference>
<keyword evidence="2 5" id="KW-0812">Transmembrane</keyword>
<dbReference type="GO" id="GO:0016020">
    <property type="term" value="C:membrane"/>
    <property type="evidence" value="ECO:0007669"/>
    <property type="project" value="UniProtKB-SubCell"/>
</dbReference>
<feature type="transmembrane region" description="Helical" evidence="5">
    <location>
        <begin position="173"/>
        <end position="194"/>
    </location>
</feature>
<feature type="transmembrane region" description="Helical" evidence="5">
    <location>
        <begin position="135"/>
        <end position="152"/>
    </location>
</feature>
<protein>
    <submittedName>
        <fullName evidence="7">Calcium/sodium antiporter</fullName>
    </submittedName>
</protein>
<name>A0ABD6D6Q1_9EURY</name>
<accession>A0ABD6D6Q1</accession>
<keyword evidence="3 5" id="KW-1133">Transmembrane helix</keyword>
<feature type="transmembrane region" description="Helical" evidence="5">
    <location>
        <begin position="272"/>
        <end position="292"/>
    </location>
</feature>
<feature type="transmembrane region" description="Helical" evidence="5">
    <location>
        <begin position="6"/>
        <end position="23"/>
    </location>
</feature>
<gene>
    <name evidence="7" type="ORF">ACFSBW_07170</name>
</gene>
<evidence type="ECO:0000313" key="8">
    <source>
        <dbReference type="Proteomes" id="UP001597052"/>
    </source>
</evidence>
<dbReference type="RefSeq" id="WP_256396749.1">
    <property type="nucleotide sequence ID" value="NZ_JANHDJ010000005.1"/>
</dbReference>
<feature type="transmembrane region" description="Helical" evidence="5">
    <location>
        <begin position="241"/>
        <end position="260"/>
    </location>
</feature>
<dbReference type="InterPro" id="IPR044880">
    <property type="entry name" value="NCX_ion-bd_dom_sf"/>
</dbReference>
<organism evidence="7 8">
    <name type="scientific">Halohasta litorea</name>
    <dbReference type="NCBI Taxonomy" id="869891"/>
    <lineage>
        <taxon>Archaea</taxon>
        <taxon>Methanobacteriati</taxon>
        <taxon>Methanobacteriota</taxon>
        <taxon>Stenosarchaea group</taxon>
        <taxon>Halobacteria</taxon>
        <taxon>Halobacteriales</taxon>
        <taxon>Haloferacaceae</taxon>
        <taxon>Halohasta</taxon>
    </lineage>
</organism>
<evidence type="ECO:0000313" key="7">
    <source>
        <dbReference type="EMBL" id="MFD1641651.1"/>
    </source>
</evidence>
<dbReference type="PANTHER" id="PTHR10846:SF8">
    <property type="entry name" value="INNER MEMBRANE PROTEIN YRBG"/>
    <property type="match status" value="1"/>
</dbReference>
<evidence type="ECO:0000256" key="5">
    <source>
        <dbReference type="SAM" id="Phobius"/>
    </source>
</evidence>